<name>A0A0E9RRF4_ANGAN</name>
<protein>
    <submittedName>
        <fullName evidence="1">Uncharacterized protein</fullName>
    </submittedName>
</protein>
<dbReference type="EMBL" id="GBXM01077612">
    <property type="protein sequence ID" value="JAH30965.1"/>
    <property type="molecule type" value="Transcribed_RNA"/>
</dbReference>
<organism evidence="1">
    <name type="scientific">Anguilla anguilla</name>
    <name type="common">European freshwater eel</name>
    <name type="synonym">Muraena anguilla</name>
    <dbReference type="NCBI Taxonomy" id="7936"/>
    <lineage>
        <taxon>Eukaryota</taxon>
        <taxon>Metazoa</taxon>
        <taxon>Chordata</taxon>
        <taxon>Craniata</taxon>
        <taxon>Vertebrata</taxon>
        <taxon>Euteleostomi</taxon>
        <taxon>Actinopterygii</taxon>
        <taxon>Neopterygii</taxon>
        <taxon>Teleostei</taxon>
        <taxon>Anguilliformes</taxon>
        <taxon>Anguillidae</taxon>
        <taxon>Anguilla</taxon>
    </lineage>
</organism>
<accession>A0A0E9RRF4</accession>
<reference evidence="1" key="2">
    <citation type="journal article" date="2015" name="Fish Shellfish Immunol.">
        <title>Early steps in the European eel (Anguilla anguilla)-Vibrio vulnificus interaction in the gills: Role of the RtxA13 toxin.</title>
        <authorList>
            <person name="Callol A."/>
            <person name="Pajuelo D."/>
            <person name="Ebbesson L."/>
            <person name="Teles M."/>
            <person name="MacKenzie S."/>
            <person name="Amaro C."/>
        </authorList>
    </citation>
    <scope>NUCLEOTIDE SEQUENCE</scope>
</reference>
<evidence type="ECO:0000313" key="1">
    <source>
        <dbReference type="EMBL" id="JAH30965.1"/>
    </source>
</evidence>
<reference evidence="1" key="1">
    <citation type="submission" date="2014-11" db="EMBL/GenBank/DDBJ databases">
        <authorList>
            <person name="Amaro Gonzalez C."/>
        </authorList>
    </citation>
    <scope>NUCLEOTIDE SEQUENCE</scope>
</reference>
<proteinExistence type="predicted"/>
<dbReference type="AlphaFoldDB" id="A0A0E9RRF4"/>
<sequence>MSDIQNIRVCVNVHYPWSMGTQTDRLILNWIEFRC</sequence>